<protein>
    <submittedName>
        <fullName evidence="3">G4871 protein</fullName>
    </submittedName>
</protein>
<feature type="compositionally biased region" description="Low complexity" evidence="1">
    <location>
        <begin position="696"/>
        <end position="713"/>
    </location>
</feature>
<feature type="region of interest" description="Disordered" evidence="1">
    <location>
        <begin position="744"/>
        <end position="811"/>
    </location>
</feature>
<feature type="region of interest" description="Disordered" evidence="1">
    <location>
        <begin position="537"/>
        <end position="607"/>
    </location>
</feature>
<evidence type="ECO:0000256" key="1">
    <source>
        <dbReference type="SAM" id="MobiDB-lite"/>
    </source>
</evidence>
<dbReference type="PANTHER" id="PTHR47219">
    <property type="entry name" value="RAB GTPASE-ACTIVATING PROTEIN 1-LIKE"/>
    <property type="match status" value="1"/>
</dbReference>
<dbReference type="SMART" id="SM00164">
    <property type="entry name" value="TBC"/>
    <property type="match status" value="1"/>
</dbReference>
<evidence type="ECO:0000313" key="3">
    <source>
        <dbReference type="EMBL" id="CAL5222497.1"/>
    </source>
</evidence>
<keyword evidence="4" id="KW-1185">Reference proteome</keyword>
<organism evidence="3 4">
    <name type="scientific">Coccomyxa viridis</name>
    <dbReference type="NCBI Taxonomy" id="1274662"/>
    <lineage>
        <taxon>Eukaryota</taxon>
        <taxon>Viridiplantae</taxon>
        <taxon>Chlorophyta</taxon>
        <taxon>core chlorophytes</taxon>
        <taxon>Trebouxiophyceae</taxon>
        <taxon>Trebouxiophyceae incertae sedis</taxon>
        <taxon>Coccomyxaceae</taxon>
        <taxon>Coccomyxa</taxon>
    </lineage>
</organism>
<evidence type="ECO:0000313" key="4">
    <source>
        <dbReference type="Proteomes" id="UP001497392"/>
    </source>
</evidence>
<gene>
    <name evidence="3" type="primary">g4871</name>
    <name evidence="3" type="ORF">VP750_LOCUS4156</name>
</gene>
<reference evidence="3 4" key="1">
    <citation type="submission" date="2024-06" db="EMBL/GenBank/DDBJ databases">
        <authorList>
            <person name="Kraege A."/>
            <person name="Thomma B."/>
        </authorList>
    </citation>
    <scope>NUCLEOTIDE SEQUENCE [LARGE SCALE GENOMIC DNA]</scope>
</reference>
<feature type="region of interest" description="Disordered" evidence="1">
    <location>
        <begin position="206"/>
        <end position="236"/>
    </location>
</feature>
<feature type="region of interest" description="Disordered" evidence="1">
    <location>
        <begin position="664"/>
        <end position="727"/>
    </location>
</feature>
<name>A0ABP1FYA7_9CHLO</name>
<sequence>MPARDAYGFEVKKEFLELYIRYAPLWEKEEGERCQRWSGLLETFAGEGRPQNLARAEDELTGVTALEEAVLRWRKAPSKGQEGQPEWFHPLRSLVQAGIPMAYRGQLWRCFLNVDEKAQEGVYDRLVSKALGRHFSSKKTPRRADPDKAEVLQGPARDAEAALQEAEATSGPAVDPQPPTKGAKLQERVSGQFNFDIAKFAKIAEESKPQAGQGPDTSPKSSPPEKRGATSAKRDWNAQIEKDLHRTFPGHPVMDSSGRNALRRLLAAYARRNPSVGYCQGMNFVAGCLLLFMDEEDAFWSLACIIEDLLPGYYSTAMVEPQVDQLVFRHLVDSGFPRLSGHLESLGAGVAGVSTQWFLCLFVNSLPLETCLRVWDIFFFERCASVLFRVALALVDIYAQALMATVDSIDAFSLLQNMAPMSYDSSRLVDVACIAYAHVDDAHITELRGKFLPTVQRQFQDRFGKAPDVIRRTSDVDEGLCFEWAPAVMPLPDSPASGGSVTIAGPYMPLQGSLLAEADLESFPVQHSLAVQDAQAIEAARPKAAPEPPAEEKQAPTPPQAAEVHKEEGAGEARMASSAPGPGKSEAEKDEEEDAGGSPTSISSWHGTPTWNDITTFSQQTLKHLSRLSNTVLSEDECACLATGELPPGMATPPSLELKQLSEEEHAELASQSQQLAARLPKLNLGTPKKRTVHTSQEASSAAPQQAPSSSAAGPNAGKLPQGGLPVVGHSRAAATLFEIAARPAGAAEAGPEHQDDSSAEQKPCPGPTGVAPEDAPADSGNQERAPDAGSGEDQMEEAPDRTPMTGERWPVPPLKAVMVVRKLKAPGEDASAAASAAPRIQNPAASKMLSLVDSLEEELFAAEARRHDAEVAAEALVATEQDLRGKIRGLDEEVDNKRDLLSILMKRHDDAAAELAGADANLASAGVLLDSAKAHLALKTSLLFEKETLIANIRKKASAAEKGGESSSRLWSIFGRRSSASESQSERQSSWREL</sequence>
<feature type="domain" description="Rab-GAP TBC" evidence="2">
    <location>
        <begin position="98"/>
        <end position="382"/>
    </location>
</feature>
<accession>A0ABP1FYA7</accession>
<dbReference type="Pfam" id="PF00566">
    <property type="entry name" value="RabGAP-TBC"/>
    <property type="match status" value="1"/>
</dbReference>
<feature type="region of interest" description="Disordered" evidence="1">
    <location>
        <begin position="155"/>
        <end position="184"/>
    </location>
</feature>
<dbReference type="InterPro" id="IPR035969">
    <property type="entry name" value="Rab-GAP_TBC_sf"/>
</dbReference>
<dbReference type="PROSITE" id="PS50086">
    <property type="entry name" value="TBC_RABGAP"/>
    <property type="match status" value="1"/>
</dbReference>
<evidence type="ECO:0000259" key="2">
    <source>
        <dbReference type="PROSITE" id="PS50086"/>
    </source>
</evidence>
<comment type="caution">
    <text evidence="3">The sequence shown here is derived from an EMBL/GenBank/DDBJ whole genome shotgun (WGS) entry which is preliminary data.</text>
</comment>
<feature type="compositionally biased region" description="Basic and acidic residues" evidence="1">
    <location>
        <begin position="223"/>
        <end position="236"/>
    </location>
</feature>
<proteinExistence type="predicted"/>
<dbReference type="PANTHER" id="PTHR47219:SF20">
    <property type="entry name" value="TBC1 DOMAIN FAMILY MEMBER 2B"/>
    <property type="match status" value="1"/>
</dbReference>
<feature type="compositionally biased region" description="Low complexity" evidence="1">
    <location>
        <begin position="669"/>
        <end position="678"/>
    </location>
</feature>
<dbReference type="InterPro" id="IPR050302">
    <property type="entry name" value="Rab_GAP_TBC_domain"/>
</dbReference>
<dbReference type="EMBL" id="CAXHTA020000007">
    <property type="protein sequence ID" value="CAL5222497.1"/>
    <property type="molecule type" value="Genomic_DNA"/>
</dbReference>
<dbReference type="SUPFAM" id="SSF47923">
    <property type="entry name" value="Ypt/Rab-GAP domain of gyp1p"/>
    <property type="match status" value="2"/>
</dbReference>
<dbReference type="Gene3D" id="1.10.472.80">
    <property type="entry name" value="Ypt/Rab-GAP domain of gyp1p, domain 3"/>
    <property type="match status" value="1"/>
</dbReference>
<dbReference type="InterPro" id="IPR000195">
    <property type="entry name" value="Rab-GAP-TBC_dom"/>
</dbReference>
<dbReference type="Gene3D" id="1.10.8.270">
    <property type="entry name" value="putative rabgap domain of human tbc1 domain family member 14 like domains"/>
    <property type="match status" value="1"/>
</dbReference>
<dbReference type="Proteomes" id="UP001497392">
    <property type="component" value="Unassembled WGS sequence"/>
</dbReference>